<organism evidence="1 2">
    <name type="scientific">Thermococcus barossii</name>
    <dbReference type="NCBI Taxonomy" id="54077"/>
    <lineage>
        <taxon>Archaea</taxon>
        <taxon>Methanobacteriati</taxon>
        <taxon>Methanobacteriota</taxon>
        <taxon>Thermococci</taxon>
        <taxon>Thermococcales</taxon>
        <taxon>Thermococcaceae</taxon>
        <taxon>Thermococcus</taxon>
    </lineage>
</organism>
<sequence length="115" mass="12207">MKPLRSLVVLLLALVVFSAACLDNNFVYARGKSVPPGETREWPFKGPANLTVEISSSVPVEVKVVSSDGTVLRDFGTVKEVNDVVELPKGVWKVAVSNPGNETAVIDVSLRAGGT</sequence>
<evidence type="ECO:0000313" key="2">
    <source>
        <dbReference type="Proteomes" id="UP000250272"/>
    </source>
</evidence>
<accession>A0A2Z2MFW2</accession>
<protein>
    <submittedName>
        <fullName evidence="1">Uncharacterized protein</fullName>
    </submittedName>
</protein>
<dbReference type="GeneID" id="33326953"/>
<dbReference type="Proteomes" id="UP000250272">
    <property type="component" value="Chromosome"/>
</dbReference>
<gene>
    <name evidence="1" type="ORF">A3L01_09205</name>
</gene>
<proteinExistence type="predicted"/>
<evidence type="ECO:0000313" key="1">
    <source>
        <dbReference type="EMBL" id="ASJ05530.1"/>
    </source>
</evidence>
<dbReference type="KEGG" id="tbs:A3L01_09205"/>
<dbReference type="PROSITE" id="PS51257">
    <property type="entry name" value="PROKAR_LIPOPROTEIN"/>
    <property type="match status" value="1"/>
</dbReference>
<name>A0A2Z2MFW2_9EURY</name>
<dbReference type="OrthoDB" id="101009at2157"/>
<keyword evidence="2" id="KW-1185">Reference proteome</keyword>
<reference evidence="1 2" key="1">
    <citation type="submission" date="2016-04" db="EMBL/GenBank/DDBJ databases">
        <title>Complete genome sequence of Thermococcus barossii type strain SHCK-94.</title>
        <authorList>
            <person name="Oger P.M."/>
        </authorList>
    </citation>
    <scope>NUCLEOTIDE SEQUENCE [LARGE SCALE GENOMIC DNA]</scope>
    <source>
        <strain evidence="1 2">SHCK-94</strain>
    </source>
</reference>
<dbReference type="AlphaFoldDB" id="A0A2Z2MFW2"/>
<dbReference type="RefSeq" id="WP_088865528.1">
    <property type="nucleotide sequence ID" value="NZ_CP015101.1"/>
</dbReference>
<dbReference type="EMBL" id="CP015101">
    <property type="protein sequence ID" value="ASJ05530.1"/>
    <property type="molecule type" value="Genomic_DNA"/>
</dbReference>